<dbReference type="InterPro" id="IPR018114">
    <property type="entry name" value="TRYPSIN_HIS"/>
</dbReference>
<accession>A0A5N4B4A0</accession>
<organism evidence="9 10">
    <name type="scientific">Photinus pyralis</name>
    <name type="common">Common eastern firefly</name>
    <name type="synonym">Lampyris pyralis</name>
    <dbReference type="NCBI Taxonomy" id="7054"/>
    <lineage>
        <taxon>Eukaryota</taxon>
        <taxon>Metazoa</taxon>
        <taxon>Ecdysozoa</taxon>
        <taxon>Arthropoda</taxon>
        <taxon>Hexapoda</taxon>
        <taxon>Insecta</taxon>
        <taxon>Pterygota</taxon>
        <taxon>Neoptera</taxon>
        <taxon>Endopterygota</taxon>
        <taxon>Coleoptera</taxon>
        <taxon>Polyphaga</taxon>
        <taxon>Elateriformia</taxon>
        <taxon>Elateroidea</taxon>
        <taxon>Lampyridae</taxon>
        <taxon>Lampyrinae</taxon>
        <taxon>Photinus</taxon>
    </lineage>
</organism>
<comment type="similarity">
    <text evidence="7">Belongs to the peptidase S1 family. CLIP subfamily.</text>
</comment>
<proteinExistence type="inferred from homology"/>
<dbReference type="InterPro" id="IPR051487">
    <property type="entry name" value="Ser/Thr_Proteases_Immune/Dev"/>
</dbReference>
<dbReference type="PROSITE" id="PS50240">
    <property type="entry name" value="TRYPSIN_DOM"/>
    <property type="match status" value="1"/>
</dbReference>
<evidence type="ECO:0000256" key="3">
    <source>
        <dbReference type="ARBA" id="ARBA00022670"/>
    </source>
</evidence>
<keyword evidence="4" id="KW-0378">Hydrolase</keyword>
<feature type="non-terminal residue" evidence="9">
    <location>
        <position position="1"/>
    </location>
</feature>
<protein>
    <recommendedName>
        <fullName evidence="8">Peptidase S1 domain-containing protein</fullName>
    </recommendedName>
</protein>
<gene>
    <name evidence="9" type="ORF">PPYR_01160</name>
</gene>
<dbReference type="InterPro" id="IPR009003">
    <property type="entry name" value="Peptidase_S1_PA"/>
</dbReference>
<dbReference type="SUPFAM" id="SSF50494">
    <property type="entry name" value="Trypsin-like serine proteases"/>
    <property type="match status" value="1"/>
</dbReference>
<evidence type="ECO:0000256" key="7">
    <source>
        <dbReference type="ARBA" id="ARBA00024195"/>
    </source>
</evidence>
<dbReference type="SMART" id="SM00020">
    <property type="entry name" value="Tryp_SPc"/>
    <property type="match status" value="1"/>
</dbReference>
<dbReference type="EMBL" id="VVIM01000001">
    <property type="protein sequence ID" value="KAB0804190.1"/>
    <property type="molecule type" value="Genomic_DNA"/>
</dbReference>
<dbReference type="CDD" id="cd00190">
    <property type="entry name" value="Tryp_SPc"/>
    <property type="match status" value="1"/>
</dbReference>
<keyword evidence="2" id="KW-0964">Secreted</keyword>
<evidence type="ECO:0000256" key="1">
    <source>
        <dbReference type="ARBA" id="ARBA00004613"/>
    </source>
</evidence>
<evidence type="ECO:0000256" key="2">
    <source>
        <dbReference type="ARBA" id="ARBA00022525"/>
    </source>
</evidence>
<dbReference type="FunFam" id="2.40.10.10:FF:000015">
    <property type="entry name" value="Atrial natriuretic peptide-converting enzyme"/>
    <property type="match status" value="1"/>
</dbReference>
<reference evidence="9 10" key="1">
    <citation type="journal article" date="2018" name="Elife">
        <title>Firefly genomes illuminate parallel origins of bioluminescence in beetles.</title>
        <authorList>
            <person name="Fallon T.R."/>
            <person name="Lower S.E."/>
            <person name="Chang C.H."/>
            <person name="Bessho-Uehara M."/>
            <person name="Martin G.J."/>
            <person name="Bewick A.J."/>
            <person name="Behringer M."/>
            <person name="Debat H.J."/>
            <person name="Wong I."/>
            <person name="Day J.C."/>
            <person name="Suvorov A."/>
            <person name="Silva C.J."/>
            <person name="Stanger-Hall K.F."/>
            <person name="Hall D.W."/>
            <person name="Schmitz R.J."/>
            <person name="Nelson D.R."/>
            <person name="Lewis S.M."/>
            <person name="Shigenobu S."/>
            <person name="Bybee S.M."/>
            <person name="Larracuente A.M."/>
            <person name="Oba Y."/>
            <person name="Weng J.K."/>
        </authorList>
    </citation>
    <scope>NUCLEOTIDE SEQUENCE [LARGE SCALE GENOMIC DNA]</scope>
    <source>
        <strain evidence="9">1611_PpyrPB1</strain>
        <tissue evidence="9">Whole body</tissue>
    </source>
</reference>
<evidence type="ECO:0000256" key="5">
    <source>
        <dbReference type="ARBA" id="ARBA00022825"/>
    </source>
</evidence>
<evidence type="ECO:0000256" key="4">
    <source>
        <dbReference type="ARBA" id="ARBA00022801"/>
    </source>
</evidence>
<dbReference type="AlphaFoldDB" id="A0A5N4B4A0"/>
<name>A0A5N4B4A0_PHOPY</name>
<dbReference type="Gene3D" id="2.40.10.10">
    <property type="entry name" value="Trypsin-like serine proteases"/>
    <property type="match status" value="1"/>
</dbReference>
<keyword evidence="3" id="KW-0645">Protease</keyword>
<evidence type="ECO:0000256" key="6">
    <source>
        <dbReference type="ARBA" id="ARBA00023157"/>
    </source>
</evidence>
<dbReference type="Proteomes" id="UP000327044">
    <property type="component" value="Unassembled WGS sequence"/>
</dbReference>
<keyword evidence="6" id="KW-1015">Disulfide bond</keyword>
<dbReference type="PANTHER" id="PTHR24256">
    <property type="entry name" value="TRYPTASE-RELATED"/>
    <property type="match status" value="1"/>
</dbReference>
<dbReference type="GO" id="GO:0004252">
    <property type="term" value="F:serine-type endopeptidase activity"/>
    <property type="evidence" value="ECO:0007669"/>
    <property type="project" value="InterPro"/>
</dbReference>
<feature type="domain" description="Peptidase S1" evidence="8">
    <location>
        <begin position="87"/>
        <end position="322"/>
    </location>
</feature>
<sequence>SRDCQQDKLIISKSGDANFQDAHNYCGKGTLSTVSERNRISIGLTAPWYSMGGRFLCTLTAIQSSTPTGTTESPAKCDCGWRQHRRIVGGVPTGVNEFPLMAGLVHLQKREISCGASIIASRYAISAAHCVLNETARTFGLLVGDHDINTGDDTPSAALYIIENIIRHPMYNLGSKENDISIIKTEKTIPFGGDVGPVCLPFRFSNFDFNDQTVLALGWGTTEFTGPRAQELQKVNLTIVSNNKCQEELLNAKIFSSVLCSYGDGKDACQYDSGGPLLWYDNETRRLQLIGIISYGIGCGGGFPAVNTRVTSFLAWIISKTSDADYCIK</sequence>
<comment type="subcellular location">
    <subcellularLocation>
        <location evidence="1">Secreted</location>
    </subcellularLocation>
</comment>
<keyword evidence="5" id="KW-0720">Serine protease</keyword>
<evidence type="ECO:0000313" key="10">
    <source>
        <dbReference type="Proteomes" id="UP000327044"/>
    </source>
</evidence>
<dbReference type="InParanoid" id="A0A5N4B4A0"/>
<dbReference type="InterPro" id="IPR001254">
    <property type="entry name" value="Trypsin_dom"/>
</dbReference>
<dbReference type="PRINTS" id="PR00722">
    <property type="entry name" value="CHYMOTRYPSIN"/>
</dbReference>
<dbReference type="GO" id="GO:0006508">
    <property type="term" value="P:proteolysis"/>
    <property type="evidence" value="ECO:0007669"/>
    <property type="project" value="UniProtKB-KW"/>
</dbReference>
<keyword evidence="10" id="KW-1185">Reference proteome</keyword>
<evidence type="ECO:0000313" key="9">
    <source>
        <dbReference type="EMBL" id="KAB0804190.1"/>
    </source>
</evidence>
<dbReference type="InterPro" id="IPR043504">
    <property type="entry name" value="Peptidase_S1_PA_chymotrypsin"/>
</dbReference>
<comment type="caution">
    <text evidence="9">The sequence shown here is derived from an EMBL/GenBank/DDBJ whole genome shotgun (WGS) entry which is preliminary data.</text>
</comment>
<dbReference type="FunCoup" id="A0A5N4B4A0">
    <property type="interactions" value="1"/>
</dbReference>
<dbReference type="GO" id="GO:0005576">
    <property type="term" value="C:extracellular region"/>
    <property type="evidence" value="ECO:0007669"/>
    <property type="project" value="UniProtKB-SubCell"/>
</dbReference>
<dbReference type="Pfam" id="PF00089">
    <property type="entry name" value="Trypsin"/>
    <property type="match status" value="1"/>
</dbReference>
<dbReference type="PROSITE" id="PS00134">
    <property type="entry name" value="TRYPSIN_HIS"/>
    <property type="match status" value="1"/>
</dbReference>
<dbReference type="InterPro" id="IPR001314">
    <property type="entry name" value="Peptidase_S1A"/>
</dbReference>
<evidence type="ECO:0000259" key="8">
    <source>
        <dbReference type="PROSITE" id="PS50240"/>
    </source>
</evidence>